<dbReference type="Proteomes" id="UP001165652">
    <property type="component" value="Unassembled WGS sequence"/>
</dbReference>
<evidence type="ECO:0000313" key="2">
    <source>
        <dbReference type="EMBL" id="MDC7784960.1"/>
    </source>
</evidence>
<reference evidence="2" key="2">
    <citation type="submission" date="2023-02" db="EMBL/GenBank/DDBJ databases">
        <authorList>
            <person name="Rayyan A."/>
            <person name="Meyer T."/>
            <person name="Kyndt J.A."/>
        </authorList>
    </citation>
    <scope>NUCLEOTIDE SEQUENCE</scope>
    <source>
        <strain evidence="2">DSM 9987</strain>
    </source>
</reference>
<keyword evidence="1" id="KW-0472">Membrane</keyword>
<proteinExistence type="predicted"/>
<reference evidence="2" key="1">
    <citation type="journal article" date="2023" name="Microbiol Resour">
        <title>Genome Sequences of Rhodoplanes serenus and Two Thermotolerant Strains, Rhodoplanes tepidamans and 'Rhodoplanes cryptolactis,' Further Refine the Genus.</title>
        <authorList>
            <person name="Rayyan A.A."/>
            <person name="Kyndt J.A."/>
        </authorList>
    </citation>
    <scope>NUCLEOTIDE SEQUENCE</scope>
    <source>
        <strain evidence="2">DSM 9987</strain>
    </source>
</reference>
<dbReference type="EMBL" id="JAQQLI010000004">
    <property type="protein sequence ID" value="MDC7784960.1"/>
    <property type="molecule type" value="Genomic_DNA"/>
</dbReference>
<organism evidence="2 3">
    <name type="scientific">Rhodoplanes tepidamans</name>
    <name type="common">Rhodoplanes cryptolactis</name>
    <dbReference type="NCBI Taxonomy" id="200616"/>
    <lineage>
        <taxon>Bacteria</taxon>
        <taxon>Pseudomonadati</taxon>
        <taxon>Pseudomonadota</taxon>
        <taxon>Alphaproteobacteria</taxon>
        <taxon>Hyphomicrobiales</taxon>
        <taxon>Nitrobacteraceae</taxon>
        <taxon>Rhodoplanes</taxon>
    </lineage>
</organism>
<keyword evidence="3" id="KW-1185">Reference proteome</keyword>
<accession>A0ABT5J5S0</accession>
<gene>
    <name evidence="2" type="ORF">PQJ73_04625</name>
</gene>
<name>A0ABT5J5S0_RHOTP</name>
<keyword evidence="1" id="KW-1133">Transmembrane helix</keyword>
<evidence type="ECO:0000256" key="1">
    <source>
        <dbReference type="SAM" id="Phobius"/>
    </source>
</evidence>
<dbReference type="RefSeq" id="WP_272775804.1">
    <property type="nucleotide sequence ID" value="NZ_JAQQLI010000004.1"/>
</dbReference>
<protein>
    <recommendedName>
        <fullName evidence="4">DUF1640 domain-containing protein</fullName>
    </recommendedName>
</protein>
<keyword evidence="1" id="KW-0812">Transmembrane</keyword>
<sequence>MVYAFDTLGYATRLREAGVPLDQAEAHATAGRDFIMSELVTRSDLAAATETLRNAMDIRHGQLSGRIDLLDSRLDKLGLQLTVRLGAMLAAAVAILATLQRLS</sequence>
<evidence type="ECO:0008006" key="4">
    <source>
        <dbReference type="Google" id="ProtNLM"/>
    </source>
</evidence>
<comment type="caution">
    <text evidence="2">The sequence shown here is derived from an EMBL/GenBank/DDBJ whole genome shotgun (WGS) entry which is preliminary data.</text>
</comment>
<feature type="transmembrane region" description="Helical" evidence="1">
    <location>
        <begin position="81"/>
        <end position="99"/>
    </location>
</feature>
<evidence type="ECO:0000313" key="3">
    <source>
        <dbReference type="Proteomes" id="UP001165652"/>
    </source>
</evidence>